<accession>A0A8S5MAH3</accession>
<organism evidence="1">
    <name type="scientific">Myoviridae sp. ctNQr16</name>
    <dbReference type="NCBI Taxonomy" id="2826644"/>
    <lineage>
        <taxon>Viruses</taxon>
        <taxon>Duplodnaviria</taxon>
        <taxon>Heunggongvirae</taxon>
        <taxon>Uroviricota</taxon>
        <taxon>Caudoviricetes</taxon>
    </lineage>
</organism>
<sequence length="32" mass="3682">MFQGIVIRYSSMAEDIAITYDGFYIEESGDFL</sequence>
<evidence type="ECO:0000313" key="1">
    <source>
        <dbReference type="EMBL" id="DAD79345.1"/>
    </source>
</evidence>
<name>A0A8S5MAH3_9CAUD</name>
<proteinExistence type="predicted"/>
<protein>
    <submittedName>
        <fullName evidence="1">Uncharacterized protein</fullName>
    </submittedName>
</protein>
<reference evidence="1" key="1">
    <citation type="journal article" date="2021" name="Proc. Natl. Acad. Sci. U.S.A.">
        <title>A Catalog of Tens of Thousands of Viruses from Human Metagenomes Reveals Hidden Associations with Chronic Diseases.</title>
        <authorList>
            <person name="Tisza M.J."/>
            <person name="Buck C.B."/>
        </authorList>
    </citation>
    <scope>NUCLEOTIDE SEQUENCE</scope>
    <source>
        <strain evidence="1">CtNQr16</strain>
    </source>
</reference>
<dbReference type="EMBL" id="BK014863">
    <property type="protein sequence ID" value="DAD79345.1"/>
    <property type="molecule type" value="Genomic_DNA"/>
</dbReference>